<protein>
    <recommendedName>
        <fullName evidence="2">TSP C-terminal domain-containing protein</fullName>
    </recommendedName>
</protein>
<dbReference type="GO" id="GO:0007155">
    <property type="term" value="P:cell adhesion"/>
    <property type="evidence" value="ECO:0007669"/>
    <property type="project" value="InterPro"/>
</dbReference>
<name>A0A1T4UT08_9GAMM</name>
<dbReference type="RefSeq" id="WP_080176351.1">
    <property type="nucleotide sequence ID" value="NZ_AP024856.1"/>
</dbReference>
<feature type="chain" id="PRO_5012956231" description="TSP C-terminal domain-containing protein" evidence="1">
    <location>
        <begin position="20"/>
        <end position="301"/>
    </location>
</feature>
<dbReference type="InterPro" id="IPR008859">
    <property type="entry name" value="Thrombospondin_C"/>
</dbReference>
<evidence type="ECO:0000256" key="1">
    <source>
        <dbReference type="SAM" id="SignalP"/>
    </source>
</evidence>
<gene>
    <name evidence="3" type="ORF">CZ814_03671</name>
</gene>
<reference evidence="3 4" key="1">
    <citation type="submission" date="2017-02" db="EMBL/GenBank/DDBJ databases">
        <authorList>
            <person name="Peterson S.W."/>
        </authorList>
    </citation>
    <scope>NUCLEOTIDE SEQUENCE [LARGE SCALE GENOMIC DNA]</scope>
    <source>
        <strain evidence="3 4">CECT 9189</strain>
    </source>
</reference>
<proteinExistence type="predicted"/>
<feature type="domain" description="TSP C-terminal" evidence="2">
    <location>
        <begin position="13"/>
        <end position="215"/>
    </location>
</feature>
<evidence type="ECO:0000259" key="2">
    <source>
        <dbReference type="PROSITE" id="PS51236"/>
    </source>
</evidence>
<organism evidence="3 4">
    <name type="scientific">Photobacterium toruni</name>
    <dbReference type="NCBI Taxonomy" id="1935446"/>
    <lineage>
        <taxon>Bacteria</taxon>
        <taxon>Pseudomonadati</taxon>
        <taxon>Pseudomonadota</taxon>
        <taxon>Gammaproteobacteria</taxon>
        <taxon>Vibrionales</taxon>
        <taxon>Vibrionaceae</taxon>
        <taxon>Photobacterium</taxon>
    </lineage>
</organism>
<dbReference type="GO" id="GO:0005509">
    <property type="term" value="F:calcium ion binding"/>
    <property type="evidence" value="ECO:0007669"/>
    <property type="project" value="InterPro"/>
</dbReference>
<accession>A0A1T4UT08</accession>
<dbReference type="Proteomes" id="UP000191116">
    <property type="component" value="Unassembled WGS sequence"/>
</dbReference>
<sequence length="301" mass="32933">MLRAFIYYLAITTSFASLAGEPPSPANLSLWSQIGNPSNGQWNVQPSGNTVIQSVNQTATGFVSHESFEYQVFTGRIRVDAGDDDFIGYIVGYGNGQFHVFHWKKNNQEGAIEGFHFFKVNGSLETINACLWNHAEAPCSGISNVYHNHGGGWQVGRDYTFQIEISPDRFIAKVDGAVIFDVNETIAKGRFGFFNASQAGVTYGDVFQQNPPIVESISTALPMGQQKIITGEFYDLNVTETHTCEIIGTPPHGTITLLPPCSFKYVSDPNTDGTFTLKYKVTDSSGLSNAADLKITIKDCS</sequence>
<dbReference type="GO" id="GO:0005576">
    <property type="term" value="C:extracellular region"/>
    <property type="evidence" value="ECO:0007669"/>
    <property type="project" value="InterPro"/>
</dbReference>
<dbReference type="InterPro" id="IPR013320">
    <property type="entry name" value="ConA-like_dom_sf"/>
</dbReference>
<dbReference type="AlphaFoldDB" id="A0A1T4UT08"/>
<dbReference type="Pfam" id="PF05735">
    <property type="entry name" value="TSP_C"/>
    <property type="match status" value="1"/>
</dbReference>
<dbReference type="Gene3D" id="2.60.120.200">
    <property type="match status" value="1"/>
</dbReference>
<evidence type="ECO:0000313" key="3">
    <source>
        <dbReference type="EMBL" id="SKA55803.1"/>
    </source>
</evidence>
<dbReference type="EMBL" id="FUWP01000031">
    <property type="protein sequence ID" value="SKA55803.1"/>
    <property type="molecule type" value="Genomic_DNA"/>
</dbReference>
<dbReference type="Pfam" id="PF17963">
    <property type="entry name" value="Big_9"/>
    <property type="match status" value="1"/>
</dbReference>
<feature type="signal peptide" evidence="1">
    <location>
        <begin position="1"/>
        <end position="19"/>
    </location>
</feature>
<evidence type="ECO:0000313" key="4">
    <source>
        <dbReference type="Proteomes" id="UP000191116"/>
    </source>
</evidence>
<dbReference type="SUPFAM" id="SSF49899">
    <property type="entry name" value="Concanavalin A-like lectins/glucanases"/>
    <property type="match status" value="1"/>
</dbReference>
<keyword evidence="1" id="KW-0732">Signal</keyword>
<dbReference type="OrthoDB" id="9152117at2"/>
<dbReference type="PROSITE" id="PS51236">
    <property type="entry name" value="TSP_CTER"/>
    <property type="match status" value="1"/>
</dbReference>